<reference evidence="2" key="1">
    <citation type="submission" date="2022-01" db="EMBL/GenBank/DDBJ databases">
        <authorList>
            <person name="King R."/>
        </authorList>
    </citation>
    <scope>NUCLEOTIDE SEQUENCE</scope>
</reference>
<dbReference type="OrthoDB" id="6622845at2759"/>
<keyword evidence="1" id="KW-1133">Transmembrane helix</keyword>
<protein>
    <recommendedName>
        <fullName evidence="4">Osiris 19</fullName>
    </recommendedName>
</protein>
<evidence type="ECO:0008006" key="4">
    <source>
        <dbReference type="Google" id="ProtNLM"/>
    </source>
</evidence>
<proteinExistence type="predicted"/>
<keyword evidence="3" id="KW-1185">Reference proteome</keyword>
<dbReference type="PANTHER" id="PTHR21879">
    <property type="entry name" value="FI03362P-RELATED-RELATED"/>
    <property type="match status" value="1"/>
</dbReference>
<dbReference type="GO" id="GO:0016020">
    <property type="term" value="C:membrane"/>
    <property type="evidence" value="ECO:0007669"/>
    <property type="project" value="TreeGrafter"/>
</dbReference>
<dbReference type="EMBL" id="OU896721">
    <property type="protein sequence ID" value="CAG9817455.1"/>
    <property type="molecule type" value="Genomic_DNA"/>
</dbReference>
<dbReference type="AlphaFoldDB" id="A0A9N9SCA9"/>
<feature type="transmembrane region" description="Helical" evidence="1">
    <location>
        <begin position="496"/>
        <end position="515"/>
    </location>
</feature>
<feature type="transmembrane region" description="Helical" evidence="1">
    <location>
        <begin position="269"/>
        <end position="289"/>
    </location>
</feature>
<feature type="transmembrane region" description="Helical" evidence="1">
    <location>
        <begin position="239"/>
        <end position="263"/>
    </location>
</feature>
<evidence type="ECO:0000313" key="3">
    <source>
        <dbReference type="Proteomes" id="UP001153737"/>
    </source>
</evidence>
<gene>
    <name evidence="2" type="ORF">PHAECO_LOCUS5047</name>
</gene>
<organism evidence="2 3">
    <name type="scientific">Phaedon cochleariae</name>
    <name type="common">Mustard beetle</name>
    <dbReference type="NCBI Taxonomy" id="80249"/>
    <lineage>
        <taxon>Eukaryota</taxon>
        <taxon>Metazoa</taxon>
        <taxon>Ecdysozoa</taxon>
        <taxon>Arthropoda</taxon>
        <taxon>Hexapoda</taxon>
        <taxon>Insecta</taxon>
        <taxon>Pterygota</taxon>
        <taxon>Neoptera</taxon>
        <taxon>Endopterygota</taxon>
        <taxon>Coleoptera</taxon>
        <taxon>Polyphaga</taxon>
        <taxon>Cucujiformia</taxon>
        <taxon>Chrysomeloidea</taxon>
        <taxon>Chrysomelidae</taxon>
        <taxon>Chrysomelinae</taxon>
        <taxon>Chrysomelini</taxon>
        <taxon>Phaedon</taxon>
    </lineage>
</organism>
<dbReference type="Proteomes" id="UP001153737">
    <property type="component" value="Chromosome 15"/>
</dbReference>
<dbReference type="InterPro" id="IPR012464">
    <property type="entry name" value="DUF1676"/>
</dbReference>
<accession>A0A9N9SCA9</accession>
<keyword evidence="1" id="KW-0812">Transmembrane</keyword>
<feature type="transmembrane region" description="Helical" evidence="1">
    <location>
        <begin position="465"/>
        <end position="490"/>
    </location>
</feature>
<dbReference type="PANTHER" id="PTHR21879:SF6">
    <property type="entry name" value="OSIRIS 19, ISOFORM A"/>
    <property type="match status" value="1"/>
</dbReference>
<evidence type="ECO:0000313" key="2">
    <source>
        <dbReference type="EMBL" id="CAG9817455.1"/>
    </source>
</evidence>
<reference evidence="2" key="2">
    <citation type="submission" date="2022-10" db="EMBL/GenBank/DDBJ databases">
        <authorList>
            <consortium name="ENA_rothamsted_submissions"/>
            <consortium name="culmorum"/>
            <person name="King R."/>
        </authorList>
    </citation>
    <scope>NUCLEOTIDE SEQUENCE</scope>
</reference>
<evidence type="ECO:0000256" key="1">
    <source>
        <dbReference type="SAM" id="Phobius"/>
    </source>
</evidence>
<dbReference type="Pfam" id="PF07898">
    <property type="entry name" value="DUF1676"/>
    <property type="match status" value="3"/>
</dbReference>
<name>A0A9N9SCA9_PHACE</name>
<keyword evidence="1" id="KW-0472">Membrane</keyword>
<sequence>MTDESAVEVVQDVFRTCLQKFRIDCVKPRTLEWVKRVSEKNSIRITEDLALVKTYSPEVQEIRGLQKDILESFEDFLQTHDLVAKVPSLLRPDGPFGTMTMLKICLGICLVALVCGLPVEESSYAEEKSTDFEDDPLGYLQEKLMSFFDGFLEKDHVQVSDDVEVSRNSVKLDQVSSRGADYEEKLQTYLKTHKVSIKMPFVGTITIGARNLDSDELDFNLNFGGTEVVEGRKSKLKKILIPILVFILLKAITVVPLALGVLILKAWNALQLSFFSFVISTGLAIFQLCKKIAENNAHAQISAHGPWESPVARSMEGQEGIKANSTKFFRSFSLFSSTGILKMAAKFVLGLSLIAAASALPSNKPAFWKGTPLDSHVEKMKSSCVQEDTIACWQYKAFTFLDTILQKDYFQFGGMEVKRNSYPSNEITSRSENNLEDGVEGFIKTHNVKLNLPLIARKKSKLKKIFIPILVFLLLKAITLVPLAIGILGLKAWNGLQLSFISFIISTGLAIFQLCQKLAADGAHAHPHISAAAPWESPVGAHYARSLGDAHKMAYNAYE</sequence>